<accession>A0AA38GSP8</accession>
<keyword evidence="4" id="KW-0804">Transcription</keyword>
<dbReference type="InterPro" id="IPR016177">
    <property type="entry name" value="DNA-bd_dom_sf"/>
</dbReference>
<name>A0AA38GSP8_TAXCH</name>
<comment type="subcellular location">
    <subcellularLocation>
        <location evidence="1">Nucleus</location>
    </subcellularLocation>
</comment>
<protein>
    <recommendedName>
        <fullName evidence="6">AP2/ERF domain-containing protein</fullName>
    </recommendedName>
</protein>
<dbReference type="Pfam" id="PF00847">
    <property type="entry name" value="AP2"/>
    <property type="match status" value="1"/>
</dbReference>
<evidence type="ECO:0000256" key="3">
    <source>
        <dbReference type="ARBA" id="ARBA00023125"/>
    </source>
</evidence>
<dbReference type="GO" id="GO:0009873">
    <property type="term" value="P:ethylene-activated signaling pathway"/>
    <property type="evidence" value="ECO:0007669"/>
    <property type="project" value="InterPro"/>
</dbReference>
<reference evidence="7 8" key="1">
    <citation type="journal article" date="2021" name="Nat. Plants">
        <title>The Taxus genome provides insights into paclitaxel biosynthesis.</title>
        <authorList>
            <person name="Xiong X."/>
            <person name="Gou J."/>
            <person name="Liao Q."/>
            <person name="Li Y."/>
            <person name="Zhou Q."/>
            <person name="Bi G."/>
            <person name="Li C."/>
            <person name="Du R."/>
            <person name="Wang X."/>
            <person name="Sun T."/>
            <person name="Guo L."/>
            <person name="Liang H."/>
            <person name="Lu P."/>
            <person name="Wu Y."/>
            <person name="Zhang Z."/>
            <person name="Ro D.K."/>
            <person name="Shang Y."/>
            <person name="Huang S."/>
            <person name="Yan J."/>
        </authorList>
    </citation>
    <scope>NUCLEOTIDE SEQUENCE [LARGE SCALE GENOMIC DNA]</scope>
    <source>
        <strain evidence="7">Ta-2019</strain>
    </source>
</reference>
<dbReference type="AlphaFoldDB" id="A0AA38GSP8"/>
<proteinExistence type="predicted"/>
<evidence type="ECO:0000256" key="5">
    <source>
        <dbReference type="ARBA" id="ARBA00023242"/>
    </source>
</evidence>
<evidence type="ECO:0000259" key="6">
    <source>
        <dbReference type="PROSITE" id="PS51032"/>
    </source>
</evidence>
<evidence type="ECO:0000256" key="2">
    <source>
        <dbReference type="ARBA" id="ARBA00023015"/>
    </source>
</evidence>
<feature type="domain" description="AP2/ERF" evidence="6">
    <location>
        <begin position="29"/>
        <end position="86"/>
    </location>
</feature>
<dbReference type="PRINTS" id="PR00367">
    <property type="entry name" value="ETHRSPELEMNT"/>
</dbReference>
<evidence type="ECO:0000256" key="1">
    <source>
        <dbReference type="ARBA" id="ARBA00004123"/>
    </source>
</evidence>
<keyword evidence="2" id="KW-0805">Transcription regulation</keyword>
<evidence type="ECO:0000313" key="7">
    <source>
        <dbReference type="EMBL" id="KAH9329079.1"/>
    </source>
</evidence>
<feature type="non-terminal residue" evidence="7">
    <location>
        <position position="166"/>
    </location>
</feature>
<dbReference type="GO" id="GO:0003677">
    <property type="term" value="F:DNA binding"/>
    <property type="evidence" value="ECO:0007669"/>
    <property type="project" value="UniProtKB-KW"/>
</dbReference>
<evidence type="ECO:0000313" key="8">
    <source>
        <dbReference type="Proteomes" id="UP000824469"/>
    </source>
</evidence>
<dbReference type="PANTHER" id="PTHR31190">
    <property type="entry name" value="DNA-BINDING DOMAIN"/>
    <property type="match status" value="1"/>
</dbReference>
<keyword evidence="5" id="KW-0539">Nucleus</keyword>
<dbReference type="SMART" id="SM00380">
    <property type="entry name" value="AP2"/>
    <property type="match status" value="1"/>
</dbReference>
<gene>
    <name evidence="7" type="ORF">KI387_001187</name>
</gene>
<dbReference type="GO" id="GO:0003700">
    <property type="term" value="F:DNA-binding transcription factor activity"/>
    <property type="evidence" value="ECO:0007669"/>
    <property type="project" value="InterPro"/>
</dbReference>
<dbReference type="EMBL" id="JAHRHJ020000001">
    <property type="protein sequence ID" value="KAH9329079.1"/>
    <property type="molecule type" value="Genomic_DNA"/>
</dbReference>
<keyword evidence="8" id="KW-1185">Reference proteome</keyword>
<dbReference type="PROSITE" id="PS51032">
    <property type="entry name" value="AP2_ERF"/>
    <property type="match status" value="1"/>
</dbReference>
<organism evidence="7 8">
    <name type="scientific">Taxus chinensis</name>
    <name type="common">Chinese yew</name>
    <name type="synonym">Taxus wallichiana var. chinensis</name>
    <dbReference type="NCBI Taxonomy" id="29808"/>
    <lineage>
        <taxon>Eukaryota</taxon>
        <taxon>Viridiplantae</taxon>
        <taxon>Streptophyta</taxon>
        <taxon>Embryophyta</taxon>
        <taxon>Tracheophyta</taxon>
        <taxon>Spermatophyta</taxon>
        <taxon>Pinopsida</taxon>
        <taxon>Pinidae</taxon>
        <taxon>Conifers II</taxon>
        <taxon>Cupressales</taxon>
        <taxon>Taxaceae</taxon>
        <taxon>Taxus</taxon>
    </lineage>
</organism>
<dbReference type="InterPro" id="IPR001471">
    <property type="entry name" value="AP2/ERF_dom"/>
</dbReference>
<dbReference type="SUPFAM" id="SSF54171">
    <property type="entry name" value="DNA-binding domain"/>
    <property type="match status" value="1"/>
</dbReference>
<dbReference type="GO" id="GO:0005634">
    <property type="term" value="C:nucleus"/>
    <property type="evidence" value="ECO:0007669"/>
    <property type="project" value="UniProtKB-SubCell"/>
</dbReference>
<dbReference type="InterPro" id="IPR036955">
    <property type="entry name" value="AP2/ERF_dom_sf"/>
</dbReference>
<dbReference type="Proteomes" id="UP000824469">
    <property type="component" value="Unassembled WGS sequence"/>
</dbReference>
<feature type="non-terminal residue" evidence="7">
    <location>
        <position position="1"/>
    </location>
</feature>
<dbReference type="Gene3D" id="3.30.730.10">
    <property type="entry name" value="AP2/ERF domain"/>
    <property type="match status" value="1"/>
</dbReference>
<dbReference type="InterPro" id="IPR044808">
    <property type="entry name" value="ERF_plant"/>
</dbReference>
<sequence length="166" mass="18567">TLTNKDGEIREFVEEISSSQKKKQQSRRHYRGVRQRPWGKWAAEIRNPKKAARIWLGTFHTAEDAAKAYDDAAIKFRGSRAKLNFPESASLTDWHKNDNVGSTSIPVAMSTVTADSPVTQMSALVECRGAIAHGATFSDLSQRRHSSACLSQSANFYYDQSIYVDP</sequence>
<comment type="caution">
    <text evidence="7">The sequence shown here is derived from an EMBL/GenBank/DDBJ whole genome shotgun (WGS) entry which is preliminary data.</text>
</comment>
<keyword evidence="3" id="KW-0238">DNA-binding</keyword>
<evidence type="ECO:0000256" key="4">
    <source>
        <dbReference type="ARBA" id="ARBA00023163"/>
    </source>
</evidence>
<dbReference type="CDD" id="cd00018">
    <property type="entry name" value="AP2"/>
    <property type="match status" value="1"/>
</dbReference>
<dbReference type="FunFam" id="3.30.730.10:FF:000001">
    <property type="entry name" value="Ethylene-responsive transcription factor 2"/>
    <property type="match status" value="1"/>
</dbReference>